<feature type="region of interest" description="Disordered" evidence="1">
    <location>
        <begin position="94"/>
        <end position="113"/>
    </location>
</feature>
<organism evidence="2 3">
    <name type="scientific">Streptomyces filipinensis</name>
    <dbReference type="NCBI Taxonomy" id="66887"/>
    <lineage>
        <taxon>Bacteria</taxon>
        <taxon>Bacillati</taxon>
        <taxon>Actinomycetota</taxon>
        <taxon>Actinomycetes</taxon>
        <taxon>Kitasatosporales</taxon>
        <taxon>Streptomycetaceae</taxon>
        <taxon>Streptomyces</taxon>
    </lineage>
</organism>
<reference evidence="2" key="1">
    <citation type="journal article" date="2014" name="Int. J. Syst. Evol. Microbiol.">
        <title>Complete genome sequence of Corynebacterium casei LMG S-19264T (=DSM 44701T), isolated from a smear-ripened cheese.</title>
        <authorList>
            <consortium name="US DOE Joint Genome Institute (JGI-PGF)"/>
            <person name="Walter F."/>
            <person name="Albersmeier A."/>
            <person name="Kalinowski J."/>
            <person name="Ruckert C."/>
        </authorList>
    </citation>
    <scope>NUCLEOTIDE SEQUENCE</scope>
    <source>
        <strain evidence="2">JCM 4369</strain>
    </source>
</reference>
<name>A0A918MGG2_9ACTN</name>
<dbReference type="AlphaFoldDB" id="A0A918MGG2"/>
<evidence type="ECO:0000313" key="2">
    <source>
        <dbReference type="EMBL" id="GGV28708.1"/>
    </source>
</evidence>
<comment type="caution">
    <text evidence="2">The sequence shown here is derived from an EMBL/GenBank/DDBJ whole genome shotgun (WGS) entry which is preliminary data.</text>
</comment>
<gene>
    <name evidence="2" type="ORF">GCM10010260_81540</name>
</gene>
<protein>
    <submittedName>
        <fullName evidence="2">Uncharacterized protein</fullName>
    </submittedName>
</protein>
<dbReference type="Proteomes" id="UP000618795">
    <property type="component" value="Unassembled WGS sequence"/>
</dbReference>
<sequence length="113" mass="11856">MVFNKDSVRRINTNAPREVESCPVQSGLTRGLTGLPRAPVGDAGTHAGPHGDLAGPVAMLALVVGEELGAVDGYVVVEIAPCDLRAPHWKREFTGISDSDPFPPNVQMPLSAS</sequence>
<dbReference type="EMBL" id="BMTD01000034">
    <property type="protein sequence ID" value="GGV28708.1"/>
    <property type="molecule type" value="Genomic_DNA"/>
</dbReference>
<keyword evidence="3" id="KW-1185">Reference proteome</keyword>
<evidence type="ECO:0000313" key="3">
    <source>
        <dbReference type="Proteomes" id="UP000618795"/>
    </source>
</evidence>
<proteinExistence type="predicted"/>
<feature type="region of interest" description="Disordered" evidence="1">
    <location>
        <begin position="12"/>
        <end position="49"/>
    </location>
</feature>
<reference evidence="2" key="2">
    <citation type="submission" date="2020-09" db="EMBL/GenBank/DDBJ databases">
        <authorList>
            <person name="Sun Q."/>
            <person name="Ohkuma M."/>
        </authorList>
    </citation>
    <scope>NUCLEOTIDE SEQUENCE</scope>
    <source>
        <strain evidence="2">JCM 4369</strain>
    </source>
</reference>
<evidence type="ECO:0000256" key="1">
    <source>
        <dbReference type="SAM" id="MobiDB-lite"/>
    </source>
</evidence>
<accession>A0A918MGG2</accession>